<dbReference type="Pfam" id="PF00924">
    <property type="entry name" value="MS_channel_2nd"/>
    <property type="match status" value="1"/>
</dbReference>
<protein>
    <recommendedName>
        <fullName evidence="3">Small-conductance mechanosensitive channel</fullName>
    </recommendedName>
</protein>
<comment type="function">
    <text evidence="3">Mechanosensitive channel that participates in the regulation of osmotic pressure changes within the cell, opening in response to stretch forces in the membrane lipid bilayer, without the need for other proteins. Contributes to normal resistance to hypoosmotic shock. Forms an ion channel of 1.0 nanosiemens conductance with a slight preference for anions.</text>
</comment>
<accession>A0A831WBC0</accession>
<dbReference type="InterPro" id="IPR045275">
    <property type="entry name" value="MscS_archaea/bacteria_type"/>
</dbReference>
<gene>
    <name evidence="6" type="ORF">ENI96_11655</name>
</gene>
<dbReference type="Proteomes" id="UP000886251">
    <property type="component" value="Unassembled WGS sequence"/>
</dbReference>
<feature type="transmembrane region" description="Helical" evidence="3">
    <location>
        <begin position="117"/>
        <end position="138"/>
    </location>
</feature>
<dbReference type="InterPro" id="IPR006685">
    <property type="entry name" value="MscS_channel_2nd"/>
</dbReference>
<comment type="caution">
    <text evidence="6">The sequence shown here is derived from an EMBL/GenBank/DDBJ whole genome shotgun (WGS) entry which is preliminary data.</text>
</comment>
<comment type="similarity">
    <text evidence="3">Belongs to the MscS (TC 1.A.23) family.</text>
</comment>
<feature type="transmembrane region" description="Helical" evidence="3">
    <location>
        <begin position="85"/>
        <end position="105"/>
    </location>
</feature>
<keyword evidence="3" id="KW-0472">Membrane</keyword>
<comment type="subcellular location">
    <subcellularLocation>
        <location evidence="3">Cell inner membrane</location>
        <topology evidence="3">Multi-pass membrane protein</topology>
    </subcellularLocation>
    <subcellularLocation>
        <location evidence="1">Cell membrane</location>
        <topology evidence="1">Multi-pass membrane protein</topology>
    </subcellularLocation>
</comment>
<dbReference type="InterPro" id="IPR010920">
    <property type="entry name" value="LSM_dom_sf"/>
</dbReference>
<organism evidence="6">
    <name type="scientific">Sedimenticola thiotaurini</name>
    <dbReference type="NCBI Taxonomy" id="1543721"/>
    <lineage>
        <taxon>Bacteria</taxon>
        <taxon>Pseudomonadati</taxon>
        <taxon>Pseudomonadota</taxon>
        <taxon>Gammaproteobacteria</taxon>
        <taxon>Chromatiales</taxon>
        <taxon>Sedimenticolaceae</taxon>
        <taxon>Sedimenticola</taxon>
    </lineage>
</organism>
<feature type="transmembrane region" description="Helical" evidence="3">
    <location>
        <begin position="188"/>
        <end position="205"/>
    </location>
</feature>
<evidence type="ECO:0000256" key="4">
    <source>
        <dbReference type="SAM" id="MobiDB-lite"/>
    </source>
</evidence>
<dbReference type="PANTHER" id="PTHR30221:SF1">
    <property type="entry name" value="SMALL-CONDUCTANCE MECHANOSENSITIVE CHANNEL"/>
    <property type="match status" value="1"/>
</dbReference>
<sequence>MCSPARPGPRAGSGAGCSAAQRRTAMDDGWNLQALLPVLRAALANFSITDLVLIAVNSLLLLFSQPIINLFSHGETRNEVQKRRLHLFRVINLMILLLVLFYSLFLPLASHSWVTRVLSSLLVAYLGYLGFHLINYLIKRRFGREREVGGSKVIAETYNSRLLSLLTAIFVFIVVLISVVQIFGFDSLLQAGGVIGFIGVFLALTQSSWAPDIISGLIILNSKLVEEGDVIEFSDGERITGMVFKTKVFHTEILNLINNHRIMLQNSRLRQQTIHNLSKFASAKGLREVLSFKIGYGVEEAAVRAMFEAAAEEAIQDPDIPFDEGMEVDVKPVEAGDFAVLWNLYYHTKDVRHLHRTRQLFLGLILKHAREAGIGLATPMQCELTGSGGPVAAPLTGDRHAQTAGETDTGAPQPGAGSGPAVGPAGPLLRR</sequence>
<dbReference type="Gene3D" id="1.10.287.1260">
    <property type="match status" value="1"/>
</dbReference>
<dbReference type="GO" id="GO:0008381">
    <property type="term" value="F:mechanosensitive monoatomic ion channel activity"/>
    <property type="evidence" value="ECO:0007669"/>
    <property type="project" value="InterPro"/>
</dbReference>
<keyword evidence="3" id="KW-0407">Ion channel</keyword>
<comment type="subunit">
    <text evidence="3">Homoheptamer.</text>
</comment>
<keyword evidence="3" id="KW-1133">Transmembrane helix</keyword>
<evidence type="ECO:0000256" key="1">
    <source>
        <dbReference type="ARBA" id="ARBA00004651"/>
    </source>
</evidence>
<keyword evidence="3" id="KW-0997">Cell inner membrane</keyword>
<keyword evidence="3" id="KW-0813">Transport</keyword>
<dbReference type="EMBL" id="DRKP01000140">
    <property type="protein sequence ID" value="HEB97072.1"/>
    <property type="molecule type" value="Genomic_DNA"/>
</dbReference>
<feature type="compositionally biased region" description="Low complexity" evidence="4">
    <location>
        <begin position="410"/>
        <end position="431"/>
    </location>
</feature>
<feature type="transmembrane region" description="Helical" evidence="3">
    <location>
        <begin position="42"/>
        <end position="64"/>
    </location>
</feature>
<dbReference type="SUPFAM" id="SSF82689">
    <property type="entry name" value="Mechanosensitive channel protein MscS (YggB), C-terminal domain"/>
    <property type="match status" value="1"/>
</dbReference>
<feature type="region of interest" description="Disordered" evidence="4">
    <location>
        <begin position="388"/>
        <end position="431"/>
    </location>
</feature>
<dbReference type="InterPro" id="IPR011066">
    <property type="entry name" value="MscS_channel_C_sf"/>
</dbReference>
<evidence type="ECO:0000259" key="5">
    <source>
        <dbReference type="Pfam" id="PF00924"/>
    </source>
</evidence>
<keyword evidence="3" id="KW-0406">Ion transport</keyword>
<evidence type="ECO:0000256" key="2">
    <source>
        <dbReference type="ARBA" id="ARBA00022475"/>
    </source>
</evidence>
<evidence type="ECO:0000313" key="6">
    <source>
        <dbReference type="EMBL" id="HEB97072.1"/>
    </source>
</evidence>
<dbReference type="AlphaFoldDB" id="A0A831WBC0"/>
<feature type="domain" description="Mechanosensitive ion channel MscS" evidence="5">
    <location>
        <begin position="212"/>
        <end position="279"/>
    </location>
</feature>
<name>A0A831WBC0_9GAMM</name>
<reference evidence="6" key="1">
    <citation type="journal article" date="2020" name="mSystems">
        <title>Genome- and Community-Level Interaction Insights into Carbon Utilization and Element Cycling Functions of Hydrothermarchaeota in Hydrothermal Sediment.</title>
        <authorList>
            <person name="Zhou Z."/>
            <person name="Liu Y."/>
            <person name="Xu W."/>
            <person name="Pan J."/>
            <person name="Luo Z.H."/>
            <person name="Li M."/>
        </authorList>
    </citation>
    <scope>NUCLEOTIDE SEQUENCE [LARGE SCALE GENOMIC DNA]</scope>
    <source>
        <strain evidence="6">HyVt-443</strain>
    </source>
</reference>
<dbReference type="GO" id="GO:0005886">
    <property type="term" value="C:plasma membrane"/>
    <property type="evidence" value="ECO:0007669"/>
    <property type="project" value="UniProtKB-SubCell"/>
</dbReference>
<dbReference type="SUPFAM" id="SSF50182">
    <property type="entry name" value="Sm-like ribonucleoproteins"/>
    <property type="match status" value="1"/>
</dbReference>
<keyword evidence="2" id="KW-1003">Cell membrane</keyword>
<dbReference type="PANTHER" id="PTHR30221">
    <property type="entry name" value="SMALL-CONDUCTANCE MECHANOSENSITIVE CHANNEL"/>
    <property type="match status" value="1"/>
</dbReference>
<comment type="caution">
    <text evidence="3">Lacks conserved residue(s) required for the propagation of feature annotation.</text>
</comment>
<proteinExistence type="inferred from homology"/>
<evidence type="ECO:0000256" key="3">
    <source>
        <dbReference type="RuleBase" id="RU369025"/>
    </source>
</evidence>
<feature type="transmembrane region" description="Helical" evidence="3">
    <location>
        <begin position="162"/>
        <end position="182"/>
    </location>
</feature>
<keyword evidence="3" id="KW-0812">Transmembrane</keyword>